<dbReference type="RefSeq" id="WP_338256876.1">
    <property type="nucleotide sequence ID" value="NZ_BSRI01000002.1"/>
</dbReference>
<dbReference type="Proteomes" id="UP001344906">
    <property type="component" value="Unassembled WGS sequence"/>
</dbReference>
<keyword evidence="2" id="KW-1185">Reference proteome</keyword>
<reference evidence="1 2" key="1">
    <citation type="submission" date="2023-02" db="EMBL/GenBank/DDBJ databases">
        <title>Dictyobacter halimunensis sp. nov., a new member of the class Ktedonobacteria from forest soil in a geothermal area.</title>
        <authorList>
            <person name="Rachmania M.K."/>
            <person name="Ningsih F."/>
            <person name="Sakai Y."/>
            <person name="Yabe S."/>
            <person name="Yokota A."/>
            <person name="Sjamsuridzal W."/>
        </authorList>
    </citation>
    <scope>NUCLEOTIDE SEQUENCE [LARGE SCALE GENOMIC DNA]</scope>
    <source>
        <strain evidence="1 2">S3.2.2.5</strain>
    </source>
</reference>
<organism evidence="1 2">
    <name type="scientific">Dictyobacter halimunensis</name>
    <dbReference type="NCBI Taxonomy" id="3026934"/>
    <lineage>
        <taxon>Bacteria</taxon>
        <taxon>Bacillati</taxon>
        <taxon>Chloroflexota</taxon>
        <taxon>Ktedonobacteria</taxon>
        <taxon>Ktedonobacterales</taxon>
        <taxon>Dictyobacteraceae</taxon>
        <taxon>Dictyobacter</taxon>
    </lineage>
</organism>
<gene>
    <name evidence="1" type="ORF">KDH_67800</name>
</gene>
<comment type="caution">
    <text evidence="1">The sequence shown here is derived from an EMBL/GenBank/DDBJ whole genome shotgun (WGS) entry which is preliminary data.</text>
</comment>
<dbReference type="EMBL" id="BSRI01000002">
    <property type="protein sequence ID" value="GLV59956.1"/>
    <property type="molecule type" value="Genomic_DNA"/>
</dbReference>
<evidence type="ECO:0008006" key="3">
    <source>
        <dbReference type="Google" id="ProtNLM"/>
    </source>
</evidence>
<protein>
    <recommendedName>
        <fullName evidence="3">DUF2267 domain-containing protein</fullName>
    </recommendedName>
</protein>
<proteinExistence type="predicted"/>
<evidence type="ECO:0000313" key="2">
    <source>
        <dbReference type="Proteomes" id="UP001344906"/>
    </source>
</evidence>
<accession>A0ABQ6G589</accession>
<sequence length="126" mass="12992">MKNNPGQSASQSTIDPIVEALIKELIGGASYQKSSSRGEDKITAVLAEAYMASLKPSEQAQGAPGTSLETIVLAEALAPALAEALAPVLAEELAPALVKALAKMPDILESKQGSSSKRGSDKQETD</sequence>
<evidence type="ECO:0000313" key="1">
    <source>
        <dbReference type="EMBL" id="GLV59956.1"/>
    </source>
</evidence>
<name>A0ABQ6G589_9CHLR</name>